<evidence type="ECO:0000313" key="1">
    <source>
        <dbReference type="EMBL" id="EKM30005.1"/>
    </source>
</evidence>
<name>A0A454CUC3_VIBHA</name>
<dbReference type="EMBL" id="AJSR01001834">
    <property type="protein sequence ID" value="EKM30005.1"/>
    <property type="molecule type" value="Genomic_DNA"/>
</dbReference>
<organism evidence="1 2">
    <name type="scientific">Vibrio harveyi</name>
    <name type="common">Beneckea harveyi</name>
    <dbReference type="NCBI Taxonomy" id="669"/>
    <lineage>
        <taxon>Bacteria</taxon>
        <taxon>Pseudomonadati</taxon>
        <taxon>Pseudomonadota</taxon>
        <taxon>Gammaproteobacteria</taxon>
        <taxon>Vibrionales</taxon>
        <taxon>Vibrionaceae</taxon>
        <taxon>Vibrio</taxon>
    </lineage>
</organism>
<accession>A0A454CUC3</accession>
<protein>
    <submittedName>
        <fullName evidence="1">Uncharacterized protein</fullName>
    </submittedName>
</protein>
<evidence type="ECO:0000313" key="2">
    <source>
        <dbReference type="Proteomes" id="UP000008367"/>
    </source>
</evidence>
<reference evidence="1 2" key="1">
    <citation type="submission" date="2012-10" db="EMBL/GenBank/DDBJ databases">
        <title>Genome sequence of Vibrio Cholerae HENC-02.</title>
        <authorList>
            <person name="Eppinger M."/>
            <person name="Hasan N.A."/>
            <person name="Sengamalay N."/>
            <person name="Hine E."/>
            <person name="Su Q."/>
            <person name="Daugherty S.C."/>
            <person name="Young S."/>
            <person name="Sadzewicz L."/>
            <person name="Tallon L."/>
            <person name="Cebula T.A."/>
            <person name="Ravel J."/>
            <person name="Colwell R.R."/>
        </authorList>
    </citation>
    <scope>NUCLEOTIDE SEQUENCE [LARGE SCALE GENOMIC DNA]</scope>
    <source>
        <strain evidence="1 2">HENC-02</strain>
    </source>
</reference>
<sequence>MIHLAIKLGYNKPY</sequence>
<comment type="caution">
    <text evidence="1">The sequence shown here is derived from an EMBL/GenBank/DDBJ whole genome shotgun (WGS) entry which is preliminary data.</text>
</comment>
<proteinExistence type="predicted"/>
<feature type="non-terminal residue" evidence="1">
    <location>
        <position position="14"/>
    </location>
</feature>
<dbReference type="Proteomes" id="UP000008367">
    <property type="component" value="Unassembled WGS sequence"/>
</dbReference>
<gene>
    <name evidence="1" type="ORF">VCHENC02_4235A</name>
</gene>